<dbReference type="Gene3D" id="3.60.130.30">
    <property type="match status" value="1"/>
</dbReference>
<organism evidence="1 2">
    <name type="scientific">Lentinula raphanica</name>
    <dbReference type="NCBI Taxonomy" id="153919"/>
    <lineage>
        <taxon>Eukaryota</taxon>
        <taxon>Fungi</taxon>
        <taxon>Dikarya</taxon>
        <taxon>Basidiomycota</taxon>
        <taxon>Agaricomycotina</taxon>
        <taxon>Agaricomycetes</taxon>
        <taxon>Agaricomycetidae</taxon>
        <taxon>Agaricales</taxon>
        <taxon>Marasmiineae</taxon>
        <taxon>Omphalotaceae</taxon>
        <taxon>Lentinula</taxon>
    </lineage>
</organism>
<comment type="caution">
    <text evidence="1">The sequence shown here is derived from an EMBL/GenBank/DDBJ whole genome shotgun (WGS) entry which is preliminary data.</text>
</comment>
<keyword evidence="2" id="KW-1185">Reference proteome</keyword>
<feature type="non-terminal residue" evidence="1">
    <location>
        <position position="1"/>
    </location>
</feature>
<dbReference type="Proteomes" id="UP001163846">
    <property type="component" value="Unassembled WGS sequence"/>
</dbReference>
<dbReference type="EMBL" id="MU807715">
    <property type="protein sequence ID" value="KAJ3831177.1"/>
    <property type="molecule type" value="Genomic_DNA"/>
</dbReference>
<accession>A0AA38U2H1</accession>
<evidence type="ECO:0000313" key="2">
    <source>
        <dbReference type="Proteomes" id="UP001163846"/>
    </source>
</evidence>
<protein>
    <submittedName>
        <fullName evidence="1">Uncharacterized protein</fullName>
    </submittedName>
</protein>
<gene>
    <name evidence="1" type="ORF">F5878DRAFT_549836</name>
</gene>
<proteinExistence type="predicted"/>
<dbReference type="AlphaFoldDB" id="A0AA38U2H1"/>
<name>A0AA38U2H1_9AGAR</name>
<reference evidence="1" key="1">
    <citation type="submission" date="2022-08" db="EMBL/GenBank/DDBJ databases">
        <authorList>
            <consortium name="DOE Joint Genome Institute"/>
            <person name="Min B."/>
            <person name="Riley R."/>
            <person name="Sierra-Patev S."/>
            <person name="Naranjo-Ortiz M."/>
            <person name="Looney B."/>
            <person name="Konkel Z."/>
            <person name="Slot J.C."/>
            <person name="Sakamoto Y."/>
            <person name="Steenwyk J.L."/>
            <person name="Rokas A."/>
            <person name="Carro J."/>
            <person name="Camarero S."/>
            <person name="Ferreira P."/>
            <person name="Molpeceres G."/>
            <person name="Ruiz-Duenas F.J."/>
            <person name="Serrano A."/>
            <person name="Henrissat B."/>
            <person name="Drula E."/>
            <person name="Hughes K.W."/>
            <person name="Mata J.L."/>
            <person name="Ishikawa N.K."/>
            <person name="Vargas-Isla R."/>
            <person name="Ushijima S."/>
            <person name="Smith C.A."/>
            <person name="Ahrendt S."/>
            <person name="Andreopoulos W."/>
            <person name="He G."/>
            <person name="Labutti K."/>
            <person name="Lipzen A."/>
            <person name="Ng V."/>
            <person name="Sandor L."/>
            <person name="Barry K."/>
            <person name="Martinez A.T."/>
            <person name="Xiao Y."/>
            <person name="Gibbons J.G."/>
            <person name="Terashima K."/>
            <person name="Hibbett D.S."/>
            <person name="Grigoriev I.V."/>
        </authorList>
    </citation>
    <scope>NUCLEOTIDE SEQUENCE</scope>
    <source>
        <strain evidence="1">TFB9207</strain>
    </source>
</reference>
<sequence>GHGAPPKVHPTFLRQANGSKTNTSQFFMRSSHDLQVHSEEYDLVCEILGELLERIVKKVLHLFPEDLRNVEANLDIFPLNDHSPVKPFTSFVLNLNVETVAHKDNGDNSLCIVLDLGSHTGGGLCLFEPKVVLDLVHGDWVVFPSRLFTHFNLRYSGIRCSAVIHSDKDGLSYQKDGNGWDGNMYVL</sequence>
<evidence type="ECO:0000313" key="1">
    <source>
        <dbReference type="EMBL" id="KAJ3831177.1"/>
    </source>
</evidence>